<keyword evidence="6 10" id="KW-0653">Protein transport</keyword>
<dbReference type="GO" id="GO:0043952">
    <property type="term" value="P:protein transport by the Sec complex"/>
    <property type="evidence" value="ECO:0007669"/>
    <property type="project" value="TreeGrafter"/>
</dbReference>
<evidence type="ECO:0000256" key="4">
    <source>
        <dbReference type="ARBA" id="ARBA00022475"/>
    </source>
</evidence>
<keyword evidence="3 10" id="KW-0813">Transport</keyword>
<evidence type="ECO:0000313" key="12">
    <source>
        <dbReference type="Proteomes" id="UP000315589"/>
    </source>
</evidence>
<evidence type="ECO:0000256" key="10">
    <source>
        <dbReference type="RuleBase" id="RU365087"/>
    </source>
</evidence>
<dbReference type="PANTHER" id="PTHR34182:SF1">
    <property type="entry name" value="PROTEIN-EXPORT MEMBRANE PROTEIN SECG"/>
    <property type="match status" value="1"/>
</dbReference>
<evidence type="ECO:0000256" key="7">
    <source>
        <dbReference type="ARBA" id="ARBA00022989"/>
    </source>
</evidence>
<dbReference type="GO" id="GO:0009306">
    <property type="term" value="P:protein secretion"/>
    <property type="evidence" value="ECO:0007669"/>
    <property type="project" value="UniProtKB-UniRule"/>
</dbReference>
<comment type="subcellular location">
    <subcellularLocation>
        <location evidence="1 10">Cell membrane</location>
        <topology evidence="1 10">Multi-pass membrane protein</topology>
    </subcellularLocation>
</comment>
<evidence type="ECO:0000256" key="2">
    <source>
        <dbReference type="ARBA" id="ARBA00008445"/>
    </source>
</evidence>
<keyword evidence="9 10" id="KW-0472">Membrane</keyword>
<keyword evidence="4 10" id="KW-1003">Cell membrane</keyword>
<dbReference type="GO" id="GO:0065002">
    <property type="term" value="P:intracellular protein transmembrane transport"/>
    <property type="evidence" value="ECO:0007669"/>
    <property type="project" value="TreeGrafter"/>
</dbReference>
<feature type="transmembrane region" description="Helical" evidence="10">
    <location>
        <begin position="49"/>
        <end position="70"/>
    </location>
</feature>
<dbReference type="InterPro" id="IPR004692">
    <property type="entry name" value="SecG"/>
</dbReference>
<evidence type="ECO:0000256" key="8">
    <source>
        <dbReference type="ARBA" id="ARBA00023010"/>
    </source>
</evidence>
<dbReference type="Pfam" id="PF03840">
    <property type="entry name" value="SecG"/>
    <property type="match status" value="1"/>
</dbReference>
<protein>
    <recommendedName>
        <fullName evidence="10">Protein-export membrane protein SecG</fullName>
    </recommendedName>
</protein>
<dbReference type="PRINTS" id="PR01651">
    <property type="entry name" value="SECGEXPORT"/>
</dbReference>
<dbReference type="GO" id="GO:0005886">
    <property type="term" value="C:plasma membrane"/>
    <property type="evidence" value="ECO:0007669"/>
    <property type="project" value="UniProtKB-SubCell"/>
</dbReference>
<dbReference type="EMBL" id="VMGI01000040">
    <property type="protein sequence ID" value="TSC92944.1"/>
    <property type="molecule type" value="Genomic_DNA"/>
</dbReference>
<evidence type="ECO:0000313" key="11">
    <source>
        <dbReference type="EMBL" id="TSC92944.1"/>
    </source>
</evidence>
<keyword evidence="8 10" id="KW-0811">Translocation</keyword>
<comment type="caution">
    <text evidence="10">Lacks conserved residue(s) required for the propagation of feature annotation.</text>
</comment>
<evidence type="ECO:0000256" key="1">
    <source>
        <dbReference type="ARBA" id="ARBA00004651"/>
    </source>
</evidence>
<dbReference type="GO" id="GO:0015450">
    <property type="term" value="F:protein-transporting ATPase activity"/>
    <property type="evidence" value="ECO:0007669"/>
    <property type="project" value="UniProtKB-UniRule"/>
</dbReference>
<keyword evidence="5 10" id="KW-0812">Transmembrane</keyword>
<accession>A0A554LJC5</accession>
<evidence type="ECO:0000256" key="6">
    <source>
        <dbReference type="ARBA" id="ARBA00022927"/>
    </source>
</evidence>
<comment type="similarity">
    <text evidence="2 10">Belongs to the SecG family.</text>
</comment>
<gene>
    <name evidence="11" type="ORF">CEN91_325</name>
</gene>
<evidence type="ECO:0000256" key="3">
    <source>
        <dbReference type="ARBA" id="ARBA00022448"/>
    </source>
</evidence>
<reference evidence="11 12" key="1">
    <citation type="submission" date="2017-07" db="EMBL/GenBank/DDBJ databases">
        <title>Mechanisms for carbon and nitrogen cycling indicate functional differentiation within the Candidate Phyla Radiation.</title>
        <authorList>
            <person name="Danczak R.E."/>
            <person name="Johnston M.D."/>
            <person name="Kenah C."/>
            <person name="Slattery M."/>
            <person name="Wrighton K.C."/>
            <person name="Wilkins M.J."/>
        </authorList>
    </citation>
    <scope>NUCLEOTIDE SEQUENCE [LARGE SCALE GENOMIC DNA]</scope>
    <source>
        <strain evidence="11">Licking1014_85</strain>
    </source>
</reference>
<proteinExistence type="inferred from homology"/>
<dbReference type="Proteomes" id="UP000315589">
    <property type="component" value="Unassembled WGS sequence"/>
</dbReference>
<keyword evidence="7 10" id="KW-1133">Transmembrane helix</keyword>
<dbReference type="AlphaFoldDB" id="A0A554LJC5"/>
<dbReference type="PANTHER" id="PTHR34182">
    <property type="entry name" value="PROTEIN-EXPORT MEMBRANE PROTEIN SECG"/>
    <property type="match status" value="1"/>
</dbReference>
<sequence>MSNILQIIQMILAVLLVVLILLQQKGTALGGAFGGSGTVYRTKRGVEKFLHYSTIVIAIIFILLSLGRFFV</sequence>
<dbReference type="NCBIfam" id="TIGR00810">
    <property type="entry name" value="secG"/>
    <property type="match status" value="1"/>
</dbReference>
<comment type="caution">
    <text evidence="11">The sequence shown here is derived from an EMBL/GenBank/DDBJ whole genome shotgun (WGS) entry which is preliminary data.</text>
</comment>
<name>A0A554LJC5_9BACT</name>
<evidence type="ECO:0000256" key="9">
    <source>
        <dbReference type="ARBA" id="ARBA00023136"/>
    </source>
</evidence>
<organism evidence="11 12">
    <name type="scientific">Candidatus Berkelbacteria bacterium Licking1014_85</name>
    <dbReference type="NCBI Taxonomy" id="2017148"/>
    <lineage>
        <taxon>Bacteria</taxon>
        <taxon>Candidatus Berkelbacteria</taxon>
    </lineage>
</organism>
<comment type="function">
    <text evidence="10">Involved in protein export. Participates in an early event of protein translocation.</text>
</comment>
<evidence type="ECO:0000256" key="5">
    <source>
        <dbReference type="ARBA" id="ARBA00022692"/>
    </source>
</evidence>